<dbReference type="EMBL" id="AMCI01005300">
    <property type="protein sequence ID" value="EJW96396.1"/>
    <property type="molecule type" value="Genomic_DNA"/>
</dbReference>
<gene>
    <name evidence="2" type="ORF">EVA_15499</name>
</gene>
<protein>
    <recommendedName>
        <fullName evidence="1">DUF6852 domain-containing protein</fullName>
    </recommendedName>
</protein>
<dbReference type="Gene3D" id="2.30.30.730">
    <property type="match status" value="1"/>
</dbReference>
<dbReference type="InterPro" id="IPR049280">
    <property type="entry name" value="DUF6852"/>
</dbReference>
<comment type="caution">
    <text evidence="2">The sequence shown here is derived from an EMBL/GenBank/DDBJ whole genome shotgun (WGS) entry which is preliminary data.</text>
</comment>
<dbReference type="InterPro" id="IPR049282">
    <property type="entry name" value="BVU_3817_N_sf"/>
</dbReference>
<evidence type="ECO:0000313" key="2">
    <source>
        <dbReference type="EMBL" id="EJW96396.1"/>
    </source>
</evidence>
<dbReference type="Pfam" id="PF21186">
    <property type="entry name" value="DUF6852"/>
    <property type="match status" value="1"/>
</dbReference>
<reference evidence="2" key="1">
    <citation type="journal article" date="2012" name="PLoS ONE">
        <title>Gene sets for utilization of primary and secondary nutrition supplies in the distal gut of endangered iberian lynx.</title>
        <authorList>
            <person name="Alcaide M."/>
            <person name="Messina E."/>
            <person name="Richter M."/>
            <person name="Bargiela R."/>
            <person name="Peplies J."/>
            <person name="Huws S.A."/>
            <person name="Newbold C.J."/>
            <person name="Golyshin P.N."/>
            <person name="Simon M.A."/>
            <person name="Lopez G."/>
            <person name="Yakimov M.M."/>
            <person name="Ferrer M."/>
        </authorList>
    </citation>
    <scope>NUCLEOTIDE SEQUENCE</scope>
</reference>
<proteinExistence type="predicted"/>
<evidence type="ECO:0000259" key="1">
    <source>
        <dbReference type="Pfam" id="PF21186"/>
    </source>
</evidence>
<feature type="domain" description="DUF6852" evidence="1">
    <location>
        <begin position="28"/>
        <end position="98"/>
    </location>
</feature>
<dbReference type="InterPro" id="IPR049281">
    <property type="entry name" value="BVU_3817-like_C_sf"/>
</dbReference>
<accession>J9FN74</accession>
<organism evidence="2">
    <name type="scientific">gut metagenome</name>
    <dbReference type="NCBI Taxonomy" id="749906"/>
    <lineage>
        <taxon>unclassified sequences</taxon>
        <taxon>metagenomes</taxon>
        <taxon>organismal metagenomes</taxon>
    </lineage>
</organism>
<sequence length="120" mass="13518">MLIVETVDAAKKRIPAGARDRVTSLNDVSMYTDGDDKPLMEIFETIKQNENGELVNIDLKKASSQELADFMAKALPNYDRDRVYNGDIKKLIQWYNILVGNGYTEFVVEEAAAEEEKAAE</sequence>
<dbReference type="AlphaFoldDB" id="J9FN74"/>
<dbReference type="Gene3D" id="1.10.10.1650">
    <property type="match status" value="1"/>
</dbReference>
<name>J9FN74_9ZZZZ</name>